<comment type="similarity">
    <text evidence="1 7 8">Belongs to the universal ribosomal protein uL22 family.</text>
</comment>
<dbReference type="HAMAP" id="MF_01331_B">
    <property type="entry name" value="Ribosomal_uL22_B"/>
    <property type="match status" value="1"/>
</dbReference>
<comment type="function">
    <text evidence="7">The globular domain of the protein is located near the polypeptide exit tunnel on the outside of the subunit, while an extended beta-hairpin is found that lines the wall of the exit tunnel in the center of the 70S ribosome.</text>
</comment>
<evidence type="ECO:0000256" key="9">
    <source>
        <dbReference type="RuleBase" id="RU004006"/>
    </source>
</evidence>
<proteinExistence type="inferred from homology"/>
<evidence type="ECO:0000256" key="4">
    <source>
        <dbReference type="ARBA" id="ARBA00022980"/>
    </source>
</evidence>
<dbReference type="InterPro" id="IPR036394">
    <property type="entry name" value="Ribosomal_uL22_sf"/>
</dbReference>
<dbReference type="RefSeq" id="WP_072234200.1">
    <property type="nucleotide sequence ID" value="NZ_CP072642.1"/>
</dbReference>
<sequence length="120" mass="13749">MRSTAVLRSTKGSPQKARLIIDQVRGRNVTEALALLTLSKKRVASVLKKVLWSAISNAEHLSEKKNSKLNIEQLFITECYINTGLTKHRRRVRPAPMGRAYREQRRLFTVKFVLSDSNEK</sequence>
<accession>A0ABX8AZD1</accession>
<keyword evidence="2 7" id="KW-0699">rRNA-binding</keyword>
<keyword evidence="5 7" id="KW-0687">Ribonucleoprotein</keyword>
<keyword evidence="4 7" id="KW-0689">Ribosomal protein</keyword>
<dbReference type="PANTHER" id="PTHR13501:SF8">
    <property type="entry name" value="LARGE RIBOSOMAL SUBUNIT PROTEIN UL22M"/>
    <property type="match status" value="1"/>
</dbReference>
<comment type="subunit">
    <text evidence="7 9">Part of the 50S ribosomal subunit.</text>
</comment>
<dbReference type="Proteomes" id="UP000677668">
    <property type="component" value="Chromosome 1"/>
</dbReference>
<dbReference type="Gene3D" id="3.90.470.10">
    <property type="entry name" value="Ribosomal protein L22/L17"/>
    <property type="match status" value="1"/>
</dbReference>
<evidence type="ECO:0000256" key="8">
    <source>
        <dbReference type="RuleBase" id="RU004005"/>
    </source>
</evidence>
<evidence type="ECO:0000256" key="2">
    <source>
        <dbReference type="ARBA" id="ARBA00022730"/>
    </source>
</evidence>
<evidence type="ECO:0000256" key="3">
    <source>
        <dbReference type="ARBA" id="ARBA00022884"/>
    </source>
</evidence>
<dbReference type="Pfam" id="PF00237">
    <property type="entry name" value="Ribosomal_L22"/>
    <property type="match status" value="1"/>
</dbReference>
<name>A0ABX8AZD1_9BACT</name>
<evidence type="ECO:0000313" key="11">
    <source>
        <dbReference type="EMBL" id="QUV93187.1"/>
    </source>
</evidence>
<protein>
    <recommendedName>
        <fullName evidence="6 7">Large ribosomal subunit protein uL22</fullName>
    </recommendedName>
</protein>
<gene>
    <name evidence="7 11" type="primary">rplV</name>
    <name evidence="11" type="ORF">J8C05_07315</name>
</gene>
<dbReference type="SUPFAM" id="SSF54843">
    <property type="entry name" value="Ribosomal protein L22"/>
    <property type="match status" value="1"/>
</dbReference>
<keyword evidence="3 7" id="KW-0694">RNA-binding</keyword>
<dbReference type="GO" id="GO:0005840">
    <property type="term" value="C:ribosome"/>
    <property type="evidence" value="ECO:0007669"/>
    <property type="project" value="UniProtKB-KW"/>
</dbReference>
<reference evidence="11 12" key="1">
    <citation type="submission" date="2021-03" db="EMBL/GenBank/DDBJ databases">
        <title>Genomic and phenotypic characterization of Chloracidobacterium isolates provides evidence for multiple species.</title>
        <authorList>
            <person name="Saini M.K."/>
            <person name="Costas A.M.G."/>
            <person name="Tank M."/>
            <person name="Bryant D.A."/>
        </authorList>
    </citation>
    <scope>NUCLEOTIDE SEQUENCE [LARGE SCALE GENOMIC DNA]</scope>
    <source>
        <strain evidence="11 12">N</strain>
    </source>
</reference>
<evidence type="ECO:0000256" key="6">
    <source>
        <dbReference type="ARBA" id="ARBA00035207"/>
    </source>
</evidence>
<evidence type="ECO:0000256" key="10">
    <source>
        <dbReference type="RuleBase" id="RU004008"/>
    </source>
</evidence>
<dbReference type="InterPro" id="IPR005727">
    <property type="entry name" value="Ribosomal_uL22_bac/chlpt-type"/>
</dbReference>
<keyword evidence="12" id="KW-1185">Reference proteome</keyword>
<dbReference type="NCBIfam" id="TIGR01044">
    <property type="entry name" value="rplV_bact"/>
    <property type="match status" value="1"/>
</dbReference>
<organism evidence="11 12">
    <name type="scientific">Chloracidobacterium sp. N</name>
    <dbReference type="NCBI Taxonomy" id="2821540"/>
    <lineage>
        <taxon>Bacteria</taxon>
        <taxon>Pseudomonadati</taxon>
        <taxon>Acidobacteriota</taxon>
        <taxon>Terriglobia</taxon>
        <taxon>Terriglobales</taxon>
        <taxon>Acidobacteriaceae</taxon>
        <taxon>Chloracidobacterium</taxon>
        <taxon>Chloracidobacterium aggregatum</taxon>
    </lineage>
</organism>
<evidence type="ECO:0000256" key="7">
    <source>
        <dbReference type="HAMAP-Rule" id="MF_01331"/>
    </source>
</evidence>
<dbReference type="EMBL" id="CP072642">
    <property type="protein sequence ID" value="QUV93187.1"/>
    <property type="molecule type" value="Genomic_DNA"/>
</dbReference>
<evidence type="ECO:0000256" key="5">
    <source>
        <dbReference type="ARBA" id="ARBA00023274"/>
    </source>
</evidence>
<evidence type="ECO:0000313" key="12">
    <source>
        <dbReference type="Proteomes" id="UP000677668"/>
    </source>
</evidence>
<dbReference type="PANTHER" id="PTHR13501">
    <property type="entry name" value="CHLOROPLAST 50S RIBOSOMAL PROTEIN L22-RELATED"/>
    <property type="match status" value="1"/>
</dbReference>
<comment type="function">
    <text evidence="7 10">This protein binds specifically to 23S rRNA; its binding is stimulated by other ribosomal proteins, e.g., L4, L17, and L20. It is important during the early stages of 50S assembly. It makes multiple contacts with different domains of the 23S rRNA in the assembled 50S subunit and ribosome.</text>
</comment>
<dbReference type="InterPro" id="IPR047867">
    <property type="entry name" value="Ribosomal_uL22_bac/org-type"/>
</dbReference>
<dbReference type="InterPro" id="IPR001063">
    <property type="entry name" value="Ribosomal_uL22"/>
</dbReference>
<evidence type="ECO:0000256" key="1">
    <source>
        <dbReference type="ARBA" id="ARBA00009451"/>
    </source>
</evidence>